<keyword evidence="4" id="KW-0732">Signal</keyword>
<dbReference type="GO" id="GO:0050661">
    <property type="term" value="F:NADP binding"/>
    <property type="evidence" value="ECO:0007669"/>
    <property type="project" value="InterPro"/>
</dbReference>
<dbReference type="EMBL" id="JTDN01000002">
    <property type="protein sequence ID" value="KHL24955.1"/>
    <property type="molecule type" value="Genomic_DNA"/>
</dbReference>
<dbReference type="PANTHER" id="PTHR43060:SF15">
    <property type="entry name" value="3-HYDROXYISOBUTYRATE DEHYDROGENASE-LIKE 1, MITOCHONDRIAL-RELATED"/>
    <property type="match status" value="1"/>
</dbReference>
<proteinExistence type="predicted"/>
<dbReference type="InterPro" id="IPR036291">
    <property type="entry name" value="NAD(P)-bd_dom_sf"/>
</dbReference>
<gene>
    <name evidence="7" type="ORF">PK98_13955</name>
</gene>
<dbReference type="Gene3D" id="3.40.50.720">
    <property type="entry name" value="NAD(P)-binding Rossmann-like Domain"/>
    <property type="match status" value="1"/>
</dbReference>
<keyword evidence="8" id="KW-1185">Reference proteome</keyword>
<evidence type="ECO:0000313" key="7">
    <source>
        <dbReference type="EMBL" id="KHL24955.1"/>
    </source>
</evidence>
<evidence type="ECO:0000259" key="5">
    <source>
        <dbReference type="Pfam" id="PF03446"/>
    </source>
</evidence>
<dbReference type="InterPro" id="IPR013328">
    <property type="entry name" value="6PGD_dom2"/>
</dbReference>
<dbReference type="SUPFAM" id="SSF48179">
    <property type="entry name" value="6-phosphogluconate dehydrogenase C-terminal domain-like"/>
    <property type="match status" value="1"/>
</dbReference>
<organism evidence="7 8">
    <name type="scientific">Croceibacterium mercuriale</name>
    <dbReference type="NCBI Taxonomy" id="1572751"/>
    <lineage>
        <taxon>Bacteria</taxon>
        <taxon>Pseudomonadati</taxon>
        <taxon>Pseudomonadota</taxon>
        <taxon>Alphaproteobacteria</taxon>
        <taxon>Sphingomonadales</taxon>
        <taxon>Erythrobacteraceae</taxon>
        <taxon>Croceibacterium</taxon>
    </lineage>
</organism>
<dbReference type="Proteomes" id="UP000030988">
    <property type="component" value="Unassembled WGS sequence"/>
</dbReference>
<feature type="chain" id="PRO_5002088299" evidence="4">
    <location>
        <begin position="20"/>
        <end position="290"/>
    </location>
</feature>
<comment type="caution">
    <text evidence="7">The sequence shown here is derived from an EMBL/GenBank/DDBJ whole genome shotgun (WGS) entry which is preliminary data.</text>
</comment>
<dbReference type="GO" id="GO:0016491">
    <property type="term" value="F:oxidoreductase activity"/>
    <property type="evidence" value="ECO:0007669"/>
    <property type="project" value="UniProtKB-KW"/>
</dbReference>
<reference evidence="7 8" key="1">
    <citation type="submission" date="2014-11" db="EMBL/GenBank/DDBJ databases">
        <title>Draft genome sequence of Kirrobacter mercurialis.</title>
        <authorList>
            <person name="Coil D.A."/>
            <person name="Eisen J.A."/>
        </authorList>
    </citation>
    <scope>NUCLEOTIDE SEQUENCE [LARGE SCALE GENOMIC DNA]</scope>
    <source>
        <strain evidence="7 8">Coronado</strain>
    </source>
</reference>
<dbReference type="SUPFAM" id="SSF51735">
    <property type="entry name" value="NAD(P)-binding Rossmann-fold domains"/>
    <property type="match status" value="1"/>
</dbReference>
<name>A0A0B2BYN2_9SPHN</name>
<dbReference type="Pfam" id="PF03446">
    <property type="entry name" value="NAD_binding_2"/>
    <property type="match status" value="1"/>
</dbReference>
<evidence type="ECO:0000256" key="3">
    <source>
        <dbReference type="PIRSR" id="PIRSR000103-1"/>
    </source>
</evidence>
<dbReference type="STRING" id="1572751.PK98_13955"/>
<evidence type="ECO:0000256" key="2">
    <source>
        <dbReference type="ARBA" id="ARBA00023027"/>
    </source>
</evidence>
<dbReference type="Pfam" id="PF14833">
    <property type="entry name" value="NAD_binding_11"/>
    <property type="match status" value="1"/>
</dbReference>
<evidence type="ECO:0000313" key="8">
    <source>
        <dbReference type="Proteomes" id="UP000030988"/>
    </source>
</evidence>
<evidence type="ECO:0000256" key="4">
    <source>
        <dbReference type="SAM" id="SignalP"/>
    </source>
</evidence>
<keyword evidence="2" id="KW-0520">NAD</keyword>
<evidence type="ECO:0000259" key="6">
    <source>
        <dbReference type="Pfam" id="PF14833"/>
    </source>
</evidence>
<accession>A0A0B2BYN2</accession>
<feature type="signal peptide" evidence="4">
    <location>
        <begin position="1"/>
        <end position="19"/>
    </location>
</feature>
<feature type="domain" description="3-hydroxyisobutyrate dehydrogenase-like NAD-binding" evidence="6">
    <location>
        <begin position="167"/>
        <end position="286"/>
    </location>
</feature>
<dbReference type="InterPro" id="IPR006115">
    <property type="entry name" value="6PGDH_NADP-bd"/>
</dbReference>
<dbReference type="RefSeq" id="WP_039097422.1">
    <property type="nucleotide sequence ID" value="NZ_JTDN01000002.1"/>
</dbReference>
<feature type="domain" description="6-phosphogluconate dehydrogenase NADP-binding" evidence="5">
    <location>
        <begin position="6"/>
        <end position="164"/>
    </location>
</feature>
<sequence>MTVLRVTVLGLGTMGAGMAAQLIAAGFDVTVWNRSPDRAEPLVAAGARRAASPAEAAGTAEVVIAMLADDDASRSAWLGADGALSAMQPGAIAIECSTLTHAWVKTLAAEAATRGLAWLDAPVTGSRLQAQEGSLRFLVGGEAAVLERAGPVLAAMGTDTAHLGPAGSGALFKLVNNFLCGVQVASLAEAVTMLERSGLDAGRAVALLADGAPGSPLLKMVSRRMLERDYTPNFFLPLMAKDLAYAQEAFAAEGIELASAGVARRRFETAAAAGWQDDDMAAVIEPVRSS</sequence>
<dbReference type="AlphaFoldDB" id="A0A0B2BYN2"/>
<dbReference type="PANTHER" id="PTHR43060">
    <property type="entry name" value="3-HYDROXYISOBUTYRATE DEHYDROGENASE-LIKE 1, MITOCHONDRIAL-RELATED"/>
    <property type="match status" value="1"/>
</dbReference>
<evidence type="ECO:0000256" key="1">
    <source>
        <dbReference type="ARBA" id="ARBA00023002"/>
    </source>
</evidence>
<dbReference type="PIRSF" id="PIRSF000103">
    <property type="entry name" value="HIBADH"/>
    <property type="match status" value="1"/>
</dbReference>
<dbReference type="InterPro" id="IPR029154">
    <property type="entry name" value="HIBADH-like_NADP-bd"/>
</dbReference>
<dbReference type="InterPro" id="IPR015815">
    <property type="entry name" value="HIBADH-related"/>
</dbReference>
<dbReference type="Gene3D" id="1.10.1040.10">
    <property type="entry name" value="N-(1-d-carboxylethyl)-l-norvaline Dehydrogenase, domain 2"/>
    <property type="match status" value="1"/>
</dbReference>
<dbReference type="GO" id="GO:0051287">
    <property type="term" value="F:NAD binding"/>
    <property type="evidence" value="ECO:0007669"/>
    <property type="project" value="InterPro"/>
</dbReference>
<protein>
    <submittedName>
        <fullName evidence="7">3-hydroxyisobutyrate dehydrogenase</fullName>
    </submittedName>
</protein>
<keyword evidence="1" id="KW-0560">Oxidoreductase</keyword>
<dbReference type="InterPro" id="IPR008927">
    <property type="entry name" value="6-PGluconate_DH-like_C_sf"/>
</dbReference>
<feature type="active site" evidence="3">
    <location>
        <position position="173"/>
    </location>
</feature>
<dbReference type="OrthoDB" id="9812907at2"/>